<proteinExistence type="predicted"/>
<keyword evidence="2" id="KW-1185">Reference proteome</keyword>
<name>A0ACB8UKE9_9APHY</name>
<reference evidence="1" key="1">
    <citation type="journal article" date="2021" name="Environ. Microbiol.">
        <title>Gene family expansions and transcriptome signatures uncover fungal adaptations to wood decay.</title>
        <authorList>
            <person name="Hage H."/>
            <person name="Miyauchi S."/>
            <person name="Viragh M."/>
            <person name="Drula E."/>
            <person name="Min B."/>
            <person name="Chaduli D."/>
            <person name="Navarro D."/>
            <person name="Favel A."/>
            <person name="Norest M."/>
            <person name="Lesage-Meessen L."/>
            <person name="Balint B."/>
            <person name="Merenyi Z."/>
            <person name="de Eugenio L."/>
            <person name="Morin E."/>
            <person name="Martinez A.T."/>
            <person name="Baldrian P."/>
            <person name="Stursova M."/>
            <person name="Martinez M.J."/>
            <person name="Novotny C."/>
            <person name="Magnuson J.K."/>
            <person name="Spatafora J.W."/>
            <person name="Maurice S."/>
            <person name="Pangilinan J."/>
            <person name="Andreopoulos W."/>
            <person name="LaButti K."/>
            <person name="Hundley H."/>
            <person name="Na H."/>
            <person name="Kuo A."/>
            <person name="Barry K."/>
            <person name="Lipzen A."/>
            <person name="Henrissat B."/>
            <person name="Riley R."/>
            <person name="Ahrendt S."/>
            <person name="Nagy L.G."/>
            <person name="Grigoriev I.V."/>
            <person name="Martin F."/>
            <person name="Rosso M.N."/>
        </authorList>
    </citation>
    <scope>NUCLEOTIDE SEQUENCE</scope>
    <source>
        <strain evidence="1">CBS 384.51</strain>
    </source>
</reference>
<comment type="caution">
    <text evidence="1">The sequence shown here is derived from an EMBL/GenBank/DDBJ whole genome shotgun (WGS) entry which is preliminary data.</text>
</comment>
<protein>
    <submittedName>
        <fullName evidence="1">Uncharacterized protein</fullName>
    </submittedName>
</protein>
<dbReference type="Proteomes" id="UP001055072">
    <property type="component" value="Unassembled WGS sequence"/>
</dbReference>
<evidence type="ECO:0000313" key="1">
    <source>
        <dbReference type="EMBL" id="KAI0094592.1"/>
    </source>
</evidence>
<organism evidence="1 2">
    <name type="scientific">Irpex rosettiformis</name>
    <dbReference type="NCBI Taxonomy" id="378272"/>
    <lineage>
        <taxon>Eukaryota</taxon>
        <taxon>Fungi</taxon>
        <taxon>Dikarya</taxon>
        <taxon>Basidiomycota</taxon>
        <taxon>Agaricomycotina</taxon>
        <taxon>Agaricomycetes</taxon>
        <taxon>Polyporales</taxon>
        <taxon>Irpicaceae</taxon>
        <taxon>Irpex</taxon>
    </lineage>
</organism>
<gene>
    <name evidence="1" type="ORF">BDY19DRAFT_901744</name>
</gene>
<accession>A0ACB8UKE9</accession>
<evidence type="ECO:0000313" key="2">
    <source>
        <dbReference type="Proteomes" id="UP001055072"/>
    </source>
</evidence>
<dbReference type="EMBL" id="MU274900">
    <property type="protein sequence ID" value="KAI0094592.1"/>
    <property type="molecule type" value="Genomic_DNA"/>
</dbReference>
<sequence length="341" mass="38539">MLRRRGLLPVPDVEANKAYFLFDLTQECKAPLPCTAMLTLGRNSGTTWHCGDLSHARLAWCYGMFSTRRTCESRLDTSSLFPLQEVVSSKPLRRWGRMFRYKRTKSNHAGTKSNPSSICIYRIRRALYNYFNMNRLLGSNLQLTIFTISTVRNLGISSWRTSDSRPVITIRVRAGIPGQKDELKKLKVLVSMVQDQVNKGRMGDEFEAEGLGAVPMQVKNWRVQFCCKPNRSVPLVQQLYKGVLKRLPLEERWATASIRSGRIIVCSTTITLRGFVSMIQCQYMGIGKVVFGSNYWWMKPTINFAQASSLFPGSAILQTVTSVHVSPEVPVFRGPGQSSPI</sequence>